<proteinExistence type="predicted"/>
<feature type="region of interest" description="Disordered" evidence="2">
    <location>
        <begin position="175"/>
        <end position="214"/>
    </location>
</feature>
<keyword evidence="4" id="KW-1185">Reference proteome</keyword>
<feature type="coiled-coil region" evidence="1">
    <location>
        <begin position="147"/>
        <end position="174"/>
    </location>
</feature>
<feature type="compositionally biased region" description="Low complexity" evidence="2">
    <location>
        <begin position="184"/>
        <end position="210"/>
    </location>
</feature>
<feature type="compositionally biased region" description="Low complexity" evidence="2">
    <location>
        <begin position="52"/>
        <end position="75"/>
    </location>
</feature>
<evidence type="ECO:0000256" key="2">
    <source>
        <dbReference type="SAM" id="MobiDB-lite"/>
    </source>
</evidence>
<dbReference type="VEuPathDB" id="FungiDB:PHYBLDRAFT_141462"/>
<feature type="region of interest" description="Disordered" evidence="2">
    <location>
        <begin position="25"/>
        <end position="89"/>
    </location>
</feature>
<accession>A0A162NN46</accession>
<evidence type="ECO:0000313" key="4">
    <source>
        <dbReference type="Proteomes" id="UP000077315"/>
    </source>
</evidence>
<name>A0A162NN46_PHYB8</name>
<gene>
    <name evidence="3" type="ORF">PHYBLDRAFT_141462</name>
</gene>
<dbReference type="Proteomes" id="UP000077315">
    <property type="component" value="Unassembled WGS sequence"/>
</dbReference>
<sequence length="400" mass="45175">MPVAVLNSHQNHQKMKPIKWANQRVRTTTTKQPRVHKRTVSSASSWSNHTRTSTAGSSSSASSSSTFSSLGSLGSVDPNEAQTQKSQPVSEIDRLVTELAYAYDSVATITVHFDSLRHAYACSKSEIDRSTRATRLCDMEKELLTAYDDLGLQVVHLERKIVKLETRLTTLRLQERQKDPKLDQTQTQTQSQTQTQNHSNSNSNNHSNSHSQDHDMLIKQEQSPIGSAMIFYSPCPSQSLGIEVKGEYDTDENENENTKNNYNYNYGYDYEDKNLRNWASRPDQHHHQQQQQQQQQQQVAIGSPIFYEDSPYLLVNEQCGVVVPRVENGCMTPEYAYQHQDGMTFNDAPCYAISTQDSTLPYAPIYYENALASPISPTFPTFPMTVVYPTWSSSPRAGLT</sequence>
<evidence type="ECO:0000256" key="1">
    <source>
        <dbReference type="SAM" id="Coils"/>
    </source>
</evidence>
<evidence type="ECO:0000313" key="3">
    <source>
        <dbReference type="EMBL" id="OAD77584.1"/>
    </source>
</evidence>
<keyword evidence="1" id="KW-0175">Coiled coil</keyword>
<reference evidence="4" key="1">
    <citation type="submission" date="2015-06" db="EMBL/GenBank/DDBJ databases">
        <title>Expansion of signal transduction pathways in fungi by whole-genome duplication.</title>
        <authorList>
            <consortium name="DOE Joint Genome Institute"/>
            <person name="Corrochano L.M."/>
            <person name="Kuo A."/>
            <person name="Marcet-Houben M."/>
            <person name="Polaino S."/>
            <person name="Salamov A."/>
            <person name="Villalobos J.M."/>
            <person name="Alvarez M.I."/>
            <person name="Avalos J."/>
            <person name="Benito E.P."/>
            <person name="Benoit I."/>
            <person name="Burger G."/>
            <person name="Camino L.P."/>
            <person name="Canovas D."/>
            <person name="Cerda-Olmedo E."/>
            <person name="Cheng J.-F."/>
            <person name="Dominguez A."/>
            <person name="Elias M."/>
            <person name="Eslava A.P."/>
            <person name="Glaser F."/>
            <person name="Grimwood J."/>
            <person name="Gutierrez G."/>
            <person name="Heitman J."/>
            <person name="Henrissat B."/>
            <person name="Iturriaga E.A."/>
            <person name="Lang B.F."/>
            <person name="Lavin J.L."/>
            <person name="Lee S."/>
            <person name="Li W."/>
            <person name="Lindquist E."/>
            <person name="Lopez-Garcia S."/>
            <person name="Luque E.M."/>
            <person name="Marcos A.T."/>
            <person name="Martin J."/>
            <person name="McCluskey K."/>
            <person name="Medina H.R."/>
            <person name="Miralles-Duran A."/>
            <person name="Miyazaki A."/>
            <person name="Munoz-Torres E."/>
            <person name="Oguiza J.A."/>
            <person name="Ohm R."/>
            <person name="Olmedo M."/>
            <person name="Orejas M."/>
            <person name="Ortiz-Castellanos L."/>
            <person name="Pisabarro A.G."/>
            <person name="Rodriguez-Romero J."/>
            <person name="Ruiz-Herrera J."/>
            <person name="Ruiz-Vazquez R."/>
            <person name="Sanz C."/>
            <person name="Schackwitz W."/>
            <person name="Schmutz J."/>
            <person name="Shahriari M."/>
            <person name="Shelest E."/>
            <person name="Silva-Franco F."/>
            <person name="Soanes D."/>
            <person name="Syed K."/>
            <person name="Tagua V.G."/>
            <person name="Talbot N.J."/>
            <person name="Thon M."/>
            <person name="De vries R.P."/>
            <person name="Wiebenga A."/>
            <person name="Yadav J.S."/>
            <person name="Braun E.L."/>
            <person name="Baker S."/>
            <person name="Garre V."/>
            <person name="Horwitz B."/>
            <person name="Torres-Martinez S."/>
            <person name="Idnurm A."/>
            <person name="Herrera-Estrella A."/>
            <person name="Gabaldon T."/>
            <person name="Grigoriev I.V."/>
        </authorList>
    </citation>
    <scope>NUCLEOTIDE SEQUENCE [LARGE SCALE GENOMIC DNA]</scope>
    <source>
        <strain evidence="4">NRRL 1555(-)</strain>
    </source>
</reference>
<feature type="region of interest" description="Disordered" evidence="2">
    <location>
        <begin position="1"/>
        <end position="20"/>
    </location>
</feature>
<dbReference type="AlphaFoldDB" id="A0A162NN46"/>
<dbReference type="EMBL" id="KV440974">
    <property type="protein sequence ID" value="OAD77584.1"/>
    <property type="molecule type" value="Genomic_DNA"/>
</dbReference>
<feature type="compositionally biased region" description="Polar residues" evidence="2">
    <location>
        <begin position="80"/>
        <end position="89"/>
    </location>
</feature>
<organism evidence="3 4">
    <name type="scientific">Phycomyces blakesleeanus (strain ATCC 8743b / DSM 1359 / FGSC 10004 / NBRC 33097 / NRRL 1555)</name>
    <dbReference type="NCBI Taxonomy" id="763407"/>
    <lineage>
        <taxon>Eukaryota</taxon>
        <taxon>Fungi</taxon>
        <taxon>Fungi incertae sedis</taxon>
        <taxon>Mucoromycota</taxon>
        <taxon>Mucoromycotina</taxon>
        <taxon>Mucoromycetes</taxon>
        <taxon>Mucorales</taxon>
        <taxon>Phycomycetaceae</taxon>
        <taxon>Phycomyces</taxon>
    </lineage>
</organism>
<dbReference type="RefSeq" id="XP_018295624.1">
    <property type="nucleotide sequence ID" value="XM_018430597.1"/>
</dbReference>
<dbReference type="InParanoid" id="A0A162NN46"/>
<dbReference type="OrthoDB" id="2286748at2759"/>
<feature type="compositionally biased region" description="Polar residues" evidence="2">
    <location>
        <begin position="40"/>
        <end position="51"/>
    </location>
</feature>
<dbReference type="GeneID" id="28991503"/>
<protein>
    <submittedName>
        <fullName evidence="3">Uncharacterized protein</fullName>
    </submittedName>
</protein>